<evidence type="ECO:0000256" key="7">
    <source>
        <dbReference type="ARBA" id="ARBA00037420"/>
    </source>
</evidence>
<evidence type="ECO:0000256" key="3">
    <source>
        <dbReference type="ARBA" id="ARBA00023002"/>
    </source>
</evidence>
<dbReference type="Proteomes" id="UP001219518">
    <property type="component" value="Unassembled WGS sequence"/>
</dbReference>
<comment type="function">
    <text evidence="7">Thiol-specific peroxidase that catalyzes the reduction of hydrogen peroxide and organic hydroperoxides to water and alcohols, respectively. Plays a role in cell protection against oxidative stress by detoxifying peroxides.</text>
</comment>
<keyword evidence="3 9" id="KW-0560">Oxidoreductase</keyword>
<evidence type="ECO:0000313" key="13">
    <source>
        <dbReference type="Proteomes" id="UP001219518"/>
    </source>
</evidence>
<dbReference type="InterPro" id="IPR000866">
    <property type="entry name" value="AhpC/TSA"/>
</dbReference>
<evidence type="ECO:0000313" key="12">
    <source>
        <dbReference type="EMBL" id="KAK3923061.1"/>
    </source>
</evidence>
<protein>
    <recommendedName>
        <fullName evidence="6">1-Cys peroxiredoxin</fullName>
    </recommendedName>
</protein>
<dbReference type="Gene3D" id="3.30.1020.10">
    <property type="entry name" value="Antioxidant, Horf6, Chain A, domain2"/>
    <property type="match status" value="1"/>
</dbReference>
<gene>
    <name evidence="12" type="ORF">KUF71_001720</name>
</gene>
<evidence type="ECO:0000256" key="5">
    <source>
        <dbReference type="ARBA" id="ARBA00025719"/>
    </source>
</evidence>
<sequence>MTMRIGQVIRNFKAQTTQGPIDFYQWQGDSWVVLFSHPADFTPVCTTELGRIAVHFPEFQKRNTKLLAHSCDKLQSHKDWVNDIKSYCLDIPGDFPYPIIGDETRELAVQLDMIDEDHKDDPETALTVRALYIIGPDHKLKLSMLYPVSTGRNVDEILRCIDSLQLTARLPYVATPANWTPGEKVMILPEVKESEVKRLFPKGVERVAMPSGIGYLRTTTDYDNSTPRSKL</sequence>
<dbReference type="FunFam" id="3.30.1020.10:FF:000001">
    <property type="entry name" value="1-Cys peroxiredoxin"/>
    <property type="match status" value="1"/>
</dbReference>
<dbReference type="FunFam" id="3.40.30.10:FF:000011">
    <property type="entry name" value="Peroxiredoxin PRX1"/>
    <property type="match status" value="1"/>
</dbReference>
<reference evidence="12" key="1">
    <citation type="submission" date="2021-07" db="EMBL/GenBank/DDBJ databases">
        <authorList>
            <person name="Catto M.A."/>
            <person name="Jacobson A."/>
            <person name="Kennedy G."/>
            <person name="Labadie P."/>
            <person name="Hunt B.G."/>
            <person name="Srinivasan R."/>
        </authorList>
    </citation>
    <scope>NUCLEOTIDE SEQUENCE</scope>
    <source>
        <strain evidence="12">PL_HMW_Pooled</strain>
        <tissue evidence="12">Head</tissue>
    </source>
</reference>
<evidence type="ECO:0000256" key="9">
    <source>
        <dbReference type="PIRNR" id="PIRNR000239"/>
    </source>
</evidence>
<proteinExistence type="inferred from homology"/>
<dbReference type="CDD" id="cd03016">
    <property type="entry name" value="PRX_1cys"/>
    <property type="match status" value="1"/>
</dbReference>
<keyword evidence="2 9" id="KW-0049">Antioxidant</keyword>
<keyword evidence="13" id="KW-1185">Reference proteome</keyword>
<dbReference type="SUPFAM" id="SSF52833">
    <property type="entry name" value="Thioredoxin-like"/>
    <property type="match status" value="1"/>
</dbReference>
<comment type="similarity">
    <text evidence="5">Belongs to the peroxiredoxin family. Prx6 subfamily.</text>
</comment>
<dbReference type="InterPro" id="IPR013766">
    <property type="entry name" value="Thioredoxin_domain"/>
</dbReference>
<feature type="active site" description="Cysteine sulfenic acid (-SOH) intermediate; for peroxidase activity" evidence="10">
    <location>
        <position position="45"/>
    </location>
</feature>
<evidence type="ECO:0000259" key="11">
    <source>
        <dbReference type="PROSITE" id="PS51352"/>
    </source>
</evidence>
<evidence type="ECO:0000256" key="8">
    <source>
        <dbReference type="ARBA" id="ARBA00051132"/>
    </source>
</evidence>
<comment type="catalytic activity">
    <reaction evidence="8">
        <text>a hydroperoxide + [protein]-dithiol = [protein]-disulfide + an alcohol + H2O</text>
        <dbReference type="Rhea" id="RHEA:10008"/>
        <dbReference type="Rhea" id="RHEA-COMP:10593"/>
        <dbReference type="Rhea" id="RHEA-COMP:10594"/>
        <dbReference type="ChEBI" id="CHEBI:15377"/>
        <dbReference type="ChEBI" id="CHEBI:29950"/>
        <dbReference type="ChEBI" id="CHEBI:30879"/>
        <dbReference type="ChEBI" id="CHEBI:35924"/>
        <dbReference type="ChEBI" id="CHEBI:50058"/>
    </reaction>
</comment>
<dbReference type="InterPro" id="IPR024706">
    <property type="entry name" value="Peroxiredoxin_AhpC-typ"/>
</dbReference>
<organism evidence="12 13">
    <name type="scientific">Frankliniella fusca</name>
    <dbReference type="NCBI Taxonomy" id="407009"/>
    <lineage>
        <taxon>Eukaryota</taxon>
        <taxon>Metazoa</taxon>
        <taxon>Ecdysozoa</taxon>
        <taxon>Arthropoda</taxon>
        <taxon>Hexapoda</taxon>
        <taxon>Insecta</taxon>
        <taxon>Pterygota</taxon>
        <taxon>Neoptera</taxon>
        <taxon>Paraneoptera</taxon>
        <taxon>Thysanoptera</taxon>
        <taxon>Terebrantia</taxon>
        <taxon>Thripoidea</taxon>
        <taxon>Thripidae</taxon>
        <taxon>Frankliniella</taxon>
    </lineage>
</organism>
<dbReference type="GO" id="GO:0005739">
    <property type="term" value="C:mitochondrion"/>
    <property type="evidence" value="ECO:0007669"/>
    <property type="project" value="TreeGrafter"/>
</dbReference>
<keyword evidence="4 9" id="KW-0676">Redox-active center</keyword>
<accession>A0AAE1LK18</accession>
<dbReference type="PROSITE" id="PS51352">
    <property type="entry name" value="THIOREDOXIN_2"/>
    <property type="match status" value="1"/>
</dbReference>
<evidence type="ECO:0000256" key="10">
    <source>
        <dbReference type="PIRSR" id="PIRSR000239-1"/>
    </source>
</evidence>
<dbReference type="GO" id="GO:0005829">
    <property type="term" value="C:cytosol"/>
    <property type="evidence" value="ECO:0007669"/>
    <property type="project" value="TreeGrafter"/>
</dbReference>
<keyword evidence="1 9" id="KW-0575">Peroxidase</keyword>
<dbReference type="InterPro" id="IPR036249">
    <property type="entry name" value="Thioredoxin-like_sf"/>
</dbReference>
<reference evidence="12" key="2">
    <citation type="journal article" date="2023" name="BMC Genomics">
        <title>Pest status, molecular evolution, and epigenetic factors derived from the genome assembly of Frankliniella fusca, a thysanopteran phytovirus vector.</title>
        <authorList>
            <person name="Catto M.A."/>
            <person name="Labadie P.E."/>
            <person name="Jacobson A.L."/>
            <person name="Kennedy G.G."/>
            <person name="Srinivasan R."/>
            <person name="Hunt B.G."/>
        </authorList>
    </citation>
    <scope>NUCLEOTIDE SEQUENCE</scope>
    <source>
        <strain evidence="12">PL_HMW_Pooled</strain>
    </source>
</reference>
<name>A0AAE1LK18_9NEOP</name>
<dbReference type="Pfam" id="PF10417">
    <property type="entry name" value="1-cysPrx_C"/>
    <property type="match status" value="1"/>
</dbReference>
<evidence type="ECO:0000256" key="1">
    <source>
        <dbReference type="ARBA" id="ARBA00022559"/>
    </source>
</evidence>
<dbReference type="EMBL" id="JAHWGI010001134">
    <property type="protein sequence ID" value="KAK3923061.1"/>
    <property type="molecule type" value="Genomic_DNA"/>
</dbReference>
<dbReference type="PIRSF" id="PIRSF000239">
    <property type="entry name" value="AHPC"/>
    <property type="match status" value="1"/>
</dbReference>
<feature type="domain" description="Thioredoxin" evidence="11">
    <location>
        <begin position="3"/>
        <end position="166"/>
    </location>
</feature>
<dbReference type="InterPro" id="IPR019479">
    <property type="entry name" value="Peroxiredoxin_C"/>
</dbReference>
<dbReference type="Pfam" id="PF00578">
    <property type="entry name" value="AhpC-TSA"/>
    <property type="match status" value="1"/>
</dbReference>
<evidence type="ECO:0000256" key="4">
    <source>
        <dbReference type="ARBA" id="ARBA00023284"/>
    </source>
</evidence>
<dbReference type="GO" id="GO:0051920">
    <property type="term" value="F:peroxiredoxin activity"/>
    <property type="evidence" value="ECO:0007669"/>
    <property type="project" value="InterPro"/>
</dbReference>
<evidence type="ECO:0000256" key="6">
    <source>
        <dbReference type="ARBA" id="ARBA00026176"/>
    </source>
</evidence>
<dbReference type="AlphaFoldDB" id="A0AAE1LK18"/>
<dbReference type="Gene3D" id="3.40.30.10">
    <property type="entry name" value="Glutaredoxin"/>
    <property type="match status" value="1"/>
</dbReference>
<dbReference type="InterPro" id="IPR045020">
    <property type="entry name" value="PRX_1cys"/>
</dbReference>
<evidence type="ECO:0000256" key="2">
    <source>
        <dbReference type="ARBA" id="ARBA00022862"/>
    </source>
</evidence>
<comment type="caution">
    <text evidence="12">The sequence shown here is derived from an EMBL/GenBank/DDBJ whole genome shotgun (WGS) entry which is preliminary data.</text>
</comment>
<dbReference type="PANTHER" id="PTHR43503:SF3">
    <property type="entry name" value="DI01187P-RELATED"/>
    <property type="match status" value="1"/>
</dbReference>
<dbReference type="PANTHER" id="PTHR43503">
    <property type="entry name" value="MCG48959-RELATED"/>
    <property type="match status" value="1"/>
</dbReference>
<dbReference type="GO" id="GO:0045454">
    <property type="term" value="P:cell redox homeostasis"/>
    <property type="evidence" value="ECO:0007669"/>
    <property type="project" value="TreeGrafter"/>
</dbReference>